<evidence type="ECO:0000313" key="1">
    <source>
        <dbReference type="EMBL" id="KAJ7996276.1"/>
    </source>
</evidence>
<dbReference type="Proteomes" id="UP001157502">
    <property type="component" value="Chromosome 20"/>
</dbReference>
<gene>
    <name evidence="1" type="ORF">DPEC_G00235410</name>
</gene>
<organism evidence="1 2">
    <name type="scientific">Dallia pectoralis</name>
    <name type="common">Alaska blackfish</name>
    <dbReference type="NCBI Taxonomy" id="75939"/>
    <lineage>
        <taxon>Eukaryota</taxon>
        <taxon>Metazoa</taxon>
        <taxon>Chordata</taxon>
        <taxon>Craniata</taxon>
        <taxon>Vertebrata</taxon>
        <taxon>Euteleostomi</taxon>
        <taxon>Actinopterygii</taxon>
        <taxon>Neopterygii</taxon>
        <taxon>Teleostei</taxon>
        <taxon>Protacanthopterygii</taxon>
        <taxon>Esociformes</taxon>
        <taxon>Umbridae</taxon>
        <taxon>Dallia</taxon>
    </lineage>
</organism>
<comment type="caution">
    <text evidence="1">The sequence shown here is derived from an EMBL/GenBank/DDBJ whole genome shotgun (WGS) entry which is preliminary data.</text>
</comment>
<proteinExistence type="predicted"/>
<keyword evidence="2" id="KW-1185">Reference proteome</keyword>
<accession>A0ACC2FY77</accession>
<protein>
    <submittedName>
        <fullName evidence="1">Uncharacterized protein</fullName>
    </submittedName>
</protein>
<sequence>MERGERAAFFSVAEQQVILQRFEELKHIFRHKNNTAAAGKARQEAWQKIADSVNAVNPSGIKRSWLQVKVKYKNMVQTAKKAERQKTREGPLQPCFSVADELMAETQKFCSTIDSITGETSSTELDSTLSLSNFVRVAANHMASEEAAAESGSEVFFNNVPVIYIDNAEEMTSESSTHEDPSINETVSEEAPSTSKTRDREGDKARKPSSVDVKDLYAKYLQQEIDYRKLKMQKMSLEMKLLEKQLNS</sequence>
<name>A0ACC2FY77_DALPE</name>
<reference evidence="1" key="1">
    <citation type="submission" date="2021-05" db="EMBL/GenBank/DDBJ databases">
        <authorList>
            <person name="Pan Q."/>
            <person name="Jouanno E."/>
            <person name="Zahm M."/>
            <person name="Klopp C."/>
            <person name="Cabau C."/>
            <person name="Louis A."/>
            <person name="Berthelot C."/>
            <person name="Parey E."/>
            <person name="Roest Crollius H."/>
            <person name="Montfort J."/>
            <person name="Robinson-Rechavi M."/>
            <person name="Bouchez O."/>
            <person name="Lampietro C."/>
            <person name="Lopez Roques C."/>
            <person name="Donnadieu C."/>
            <person name="Postlethwait J."/>
            <person name="Bobe J."/>
            <person name="Dillon D."/>
            <person name="Chandos A."/>
            <person name="von Hippel F."/>
            <person name="Guiguen Y."/>
        </authorList>
    </citation>
    <scope>NUCLEOTIDE SEQUENCE</scope>
    <source>
        <strain evidence="1">YG-Jan2019</strain>
    </source>
</reference>
<dbReference type="EMBL" id="CM055747">
    <property type="protein sequence ID" value="KAJ7996276.1"/>
    <property type="molecule type" value="Genomic_DNA"/>
</dbReference>
<evidence type="ECO:0000313" key="2">
    <source>
        <dbReference type="Proteomes" id="UP001157502"/>
    </source>
</evidence>